<dbReference type="Gene3D" id="3.30.160.60">
    <property type="entry name" value="Classic Zinc Finger"/>
    <property type="match status" value="1"/>
</dbReference>
<dbReference type="RefSeq" id="XP_022649063.1">
    <property type="nucleotide sequence ID" value="XM_022793328.1"/>
</dbReference>
<dbReference type="Pfam" id="PF21884">
    <property type="entry name" value="ZUO1-like_ZHD"/>
    <property type="match status" value="1"/>
</dbReference>
<name>A0A7M7MB36_VARDE</name>
<dbReference type="GO" id="GO:0008270">
    <property type="term" value="F:zinc ion binding"/>
    <property type="evidence" value="ECO:0007669"/>
    <property type="project" value="UniProtKB-KW"/>
</dbReference>
<dbReference type="GeneID" id="111245236"/>
<dbReference type="InterPro" id="IPR003604">
    <property type="entry name" value="Matrin/U1-like-C_Znf_C2H2"/>
</dbReference>
<dbReference type="Pfam" id="PF00226">
    <property type="entry name" value="DnaJ"/>
    <property type="match status" value="1"/>
</dbReference>
<dbReference type="PROSITE" id="PS00028">
    <property type="entry name" value="ZINC_FINGER_C2H2_1"/>
    <property type="match status" value="1"/>
</dbReference>
<dbReference type="Pfam" id="PF12171">
    <property type="entry name" value="zf-C2H2_jaz"/>
    <property type="match status" value="1"/>
</dbReference>
<dbReference type="InterPro" id="IPR054076">
    <property type="entry name" value="ZUO1-like_ZHD"/>
</dbReference>
<evidence type="ECO:0000259" key="7">
    <source>
        <dbReference type="PROSITE" id="PS50076"/>
    </source>
</evidence>
<dbReference type="PANTHER" id="PTHR44029">
    <property type="entry name" value="DNAJ HOMOLOG SUBFAMILY C MEMBER 21"/>
    <property type="match status" value="1"/>
</dbReference>
<feature type="compositionally biased region" description="Basic residues" evidence="6">
    <location>
        <begin position="399"/>
        <end position="411"/>
    </location>
</feature>
<feature type="domain" description="J" evidence="7">
    <location>
        <begin position="3"/>
        <end position="69"/>
    </location>
</feature>
<dbReference type="FunFam" id="1.10.287.110:FF:000046">
    <property type="entry name" value="dnaJ homolog subfamily C member 21"/>
    <property type="match status" value="1"/>
</dbReference>
<dbReference type="InterPro" id="IPR018253">
    <property type="entry name" value="DnaJ_domain_CS"/>
</dbReference>
<proteinExistence type="predicted"/>
<evidence type="ECO:0000313" key="9">
    <source>
        <dbReference type="Proteomes" id="UP000594260"/>
    </source>
</evidence>
<dbReference type="AlphaFoldDB" id="A0A7M7MB36"/>
<dbReference type="Proteomes" id="UP000594260">
    <property type="component" value="Unplaced"/>
</dbReference>
<dbReference type="GO" id="GO:0003676">
    <property type="term" value="F:nucleic acid binding"/>
    <property type="evidence" value="ECO:0007669"/>
    <property type="project" value="InterPro"/>
</dbReference>
<evidence type="ECO:0000256" key="2">
    <source>
        <dbReference type="ARBA" id="ARBA00022771"/>
    </source>
</evidence>
<keyword evidence="2" id="KW-0863">Zinc-finger</keyword>
<dbReference type="EnsemblMetazoa" id="XM_022793328">
    <property type="protein sequence ID" value="XP_022649063"/>
    <property type="gene ID" value="LOC111245236"/>
</dbReference>
<dbReference type="FunCoup" id="A0A7M7MB36">
    <property type="interactions" value="1311"/>
</dbReference>
<dbReference type="PANTHER" id="PTHR44029:SF1">
    <property type="entry name" value="DNAJ HOMOLOG SUBFAMILY C MEMBER 21"/>
    <property type="match status" value="1"/>
</dbReference>
<dbReference type="InterPro" id="IPR036869">
    <property type="entry name" value="J_dom_sf"/>
</dbReference>
<evidence type="ECO:0000256" key="4">
    <source>
        <dbReference type="ARBA" id="ARBA00074367"/>
    </source>
</evidence>
<dbReference type="OrthoDB" id="552049at2759"/>
<evidence type="ECO:0000313" key="8">
    <source>
        <dbReference type="EnsemblMetazoa" id="XP_022649063"/>
    </source>
</evidence>
<dbReference type="InterPro" id="IPR036236">
    <property type="entry name" value="Znf_C2H2_sf"/>
</dbReference>
<dbReference type="SUPFAM" id="SSF46565">
    <property type="entry name" value="Chaperone J-domain"/>
    <property type="match status" value="1"/>
</dbReference>
<organism evidence="8 9">
    <name type="scientific">Varroa destructor</name>
    <name type="common">Honeybee mite</name>
    <dbReference type="NCBI Taxonomy" id="109461"/>
    <lineage>
        <taxon>Eukaryota</taxon>
        <taxon>Metazoa</taxon>
        <taxon>Ecdysozoa</taxon>
        <taxon>Arthropoda</taxon>
        <taxon>Chelicerata</taxon>
        <taxon>Arachnida</taxon>
        <taxon>Acari</taxon>
        <taxon>Parasitiformes</taxon>
        <taxon>Mesostigmata</taxon>
        <taxon>Gamasina</taxon>
        <taxon>Dermanyssoidea</taxon>
        <taxon>Varroidae</taxon>
        <taxon>Varroa</taxon>
    </lineage>
</organism>
<dbReference type="GO" id="GO:0005737">
    <property type="term" value="C:cytoplasm"/>
    <property type="evidence" value="ECO:0007669"/>
    <property type="project" value="TreeGrafter"/>
</dbReference>
<dbReference type="SUPFAM" id="SSF57667">
    <property type="entry name" value="beta-beta-alpha zinc fingers"/>
    <property type="match status" value="1"/>
</dbReference>
<evidence type="ECO:0000256" key="3">
    <source>
        <dbReference type="ARBA" id="ARBA00022833"/>
    </source>
</evidence>
<dbReference type="SMART" id="SM00271">
    <property type="entry name" value="DnaJ"/>
    <property type="match status" value="1"/>
</dbReference>
<dbReference type="OMA" id="ACKKQFK"/>
<dbReference type="SMART" id="SM00451">
    <property type="entry name" value="ZnF_U1"/>
    <property type="match status" value="1"/>
</dbReference>
<dbReference type="KEGG" id="vde:111245236"/>
<evidence type="ECO:0000256" key="1">
    <source>
        <dbReference type="ARBA" id="ARBA00022723"/>
    </source>
</evidence>
<dbReference type="InParanoid" id="A0A7M7MB36"/>
<feature type="compositionally biased region" description="Basic and acidic residues" evidence="6">
    <location>
        <begin position="356"/>
        <end position="367"/>
    </location>
</feature>
<sequence length="419" mass="50079">MKCHYEVLNVKKDADDNELKVAYRKLALKWHPDKNPHNITEATETFKLIQQAYEVLSNPEDRAFYDKHRDSMLKRRDEAENEHFLDVYQYFTASCYNGFNDHIDGFYSVYRKVFETIADQEAPYVNDELEFACFGDSKSSYKDVVRPFYQFWEAFRTGLNFEWLQEHEHCKEYGRKGNRYIMRENQKIRDAARKERNEQIRGLVAFVKKRDRRVKLYLAKLEKEQDERNKAQQQKRKQEKMEKLRKMEKYKEAEWIWPEQIEKQLAELELEHEQSVEEQDPLFCIPCDKAFMSIKSYENHVRSKRHKKNEALLKDLIEEEEKAFNRCDNACSNGEVEINDDSAEQNHYSDEPEDRDDTKNDAEDKGQPEALTETFEADGTYEPDAGEGDSTAPLEENRRKNRKNRKKKKNAKMYTTVQQ</sequence>
<dbReference type="InterPro" id="IPR051964">
    <property type="entry name" value="Chaperone_stress_response"/>
</dbReference>
<feature type="region of interest" description="Disordered" evidence="6">
    <location>
        <begin position="331"/>
        <end position="419"/>
    </location>
</feature>
<dbReference type="PRINTS" id="PR00625">
    <property type="entry name" value="JDOMAIN"/>
</dbReference>
<keyword evidence="5" id="KW-0175">Coiled coil</keyword>
<protein>
    <recommendedName>
        <fullName evidence="4">DnaJ homolog subfamily C member 21</fullName>
    </recommendedName>
</protein>
<reference evidence="8" key="1">
    <citation type="submission" date="2021-01" db="UniProtKB">
        <authorList>
            <consortium name="EnsemblMetazoa"/>
        </authorList>
    </citation>
    <scope>IDENTIFICATION</scope>
</reference>
<dbReference type="InterPro" id="IPR001623">
    <property type="entry name" value="DnaJ_domain"/>
</dbReference>
<dbReference type="Gene3D" id="1.10.287.110">
    <property type="entry name" value="DnaJ domain"/>
    <property type="match status" value="1"/>
</dbReference>
<dbReference type="PROSITE" id="PS00636">
    <property type="entry name" value="DNAJ_1"/>
    <property type="match status" value="1"/>
</dbReference>
<dbReference type="InterPro" id="IPR013087">
    <property type="entry name" value="Znf_C2H2_type"/>
</dbReference>
<accession>A0A7M7MB36</accession>
<keyword evidence="9" id="KW-1185">Reference proteome</keyword>
<feature type="compositionally biased region" description="Acidic residues" evidence="6">
    <location>
        <begin position="375"/>
        <end position="387"/>
    </location>
</feature>
<feature type="coiled-coil region" evidence="5">
    <location>
        <begin position="214"/>
        <end position="250"/>
    </location>
</feature>
<dbReference type="CDD" id="cd06257">
    <property type="entry name" value="DnaJ"/>
    <property type="match status" value="1"/>
</dbReference>
<keyword evidence="1" id="KW-0479">Metal-binding</keyword>
<keyword evidence="3" id="KW-0862">Zinc</keyword>
<evidence type="ECO:0000256" key="6">
    <source>
        <dbReference type="SAM" id="MobiDB-lite"/>
    </source>
</evidence>
<evidence type="ECO:0000256" key="5">
    <source>
        <dbReference type="SAM" id="Coils"/>
    </source>
</evidence>
<dbReference type="PROSITE" id="PS50076">
    <property type="entry name" value="DNAJ_2"/>
    <property type="match status" value="1"/>
</dbReference>
<dbReference type="InterPro" id="IPR022755">
    <property type="entry name" value="Znf_C2H2_jaz"/>
</dbReference>